<keyword evidence="4" id="KW-1185">Reference proteome</keyword>
<dbReference type="Proteomes" id="UP000824120">
    <property type="component" value="Chromosome 9"/>
</dbReference>
<dbReference type="EMBL" id="JACXVP010000009">
    <property type="protein sequence ID" value="KAG5587160.1"/>
    <property type="molecule type" value="Genomic_DNA"/>
</dbReference>
<feature type="chain" id="PRO_5039909529" evidence="2">
    <location>
        <begin position="26"/>
        <end position="123"/>
    </location>
</feature>
<organism evidence="3 4">
    <name type="scientific">Solanum commersonii</name>
    <name type="common">Commerson's wild potato</name>
    <name type="synonym">Commerson's nightshade</name>
    <dbReference type="NCBI Taxonomy" id="4109"/>
    <lineage>
        <taxon>Eukaryota</taxon>
        <taxon>Viridiplantae</taxon>
        <taxon>Streptophyta</taxon>
        <taxon>Embryophyta</taxon>
        <taxon>Tracheophyta</taxon>
        <taxon>Spermatophyta</taxon>
        <taxon>Magnoliopsida</taxon>
        <taxon>eudicotyledons</taxon>
        <taxon>Gunneridae</taxon>
        <taxon>Pentapetalae</taxon>
        <taxon>asterids</taxon>
        <taxon>lamiids</taxon>
        <taxon>Solanales</taxon>
        <taxon>Solanaceae</taxon>
        <taxon>Solanoideae</taxon>
        <taxon>Solaneae</taxon>
        <taxon>Solanum</taxon>
    </lineage>
</organism>
<evidence type="ECO:0000256" key="2">
    <source>
        <dbReference type="SAM" id="SignalP"/>
    </source>
</evidence>
<feature type="signal peptide" evidence="2">
    <location>
        <begin position="1"/>
        <end position="25"/>
    </location>
</feature>
<keyword evidence="2" id="KW-0732">Signal</keyword>
<evidence type="ECO:0000313" key="3">
    <source>
        <dbReference type="EMBL" id="KAG5587160.1"/>
    </source>
</evidence>
<proteinExistence type="predicted"/>
<protein>
    <submittedName>
        <fullName evidence="3">Uncharacterized protein</fullName>
    </submittedName>
</protein>
<keyword evidence="1" id="KW-0472">Membrane</keyword>
<feature type="transmembrane region" description="Helical" evidence="1">
    <location>
        <begin position="54"/>
        <end position="74"/>
    </location>
</feature>
<name>A0A9J5XJJ3_SOLCO</name>
<evidence type="ECO:0000256" key="1">
    <source>
        <dbReference type="SAM" id="Phobius"/>
    </source>
</evidence>
<sequence>MECNWSNKMLLLLCLQFLTDHFFLASPAFVCKSKDRNGDNNIYLLNTTDFLGSVLPLLHLLPGLLHLSVQSILWKLRNIFIRRKYKLRIIFIIGGEFKYLTGLAHRYKMRFSEKNIKYRMDTH</sequence>
<keyword evidence="1" id="KW-1133">Transmembrane helix</keyword>
<accession>A0A9J5XJJ3</accession>
<gene>
    <name evidence="3" type="ORF">H5410_047594</name>
</gene>
<keyword evidence="1" id="KW-0812">Transmembrane</keyword>
<dbReference type="AlphaFoldDB" id="A0A9J5XJJ3"/>
<evidence type="ECO:0000313" key="4">
    <source>
        <dbReference type="Proteomes" id="UP000824120"/>
    </source>
</evidence>
<feature type="non-terminal residue" evidence="3">
    <location>
        <position position="1"/>
    </location>
</feature>
<comment type="caution">
    <text evidence="3">The sequence shown here is derived from an EMBL/GenBank/DDBJ whole genome shotgun (WGS) entry which is preliminary data.</text>
</comment>
<reference evidence="3 4" key="1">
    <citation type="submission" date="2020-09" db="EMBL/GenBank/DDBJ databases">
        <title>De no assembly of potato wild relative species, Solanum commersonii.</title>
        <authorList>
            <person name="Cho K."/>
        </authorList>
    </citation>
    <scope>NUCLEOTIDE SEQUENCE [LARGE SCALE GENOMIC DNA]</scope>
    <source>
        <strain evidence="3">LZ3.2</strain>
        <tissue evidence="3">Leaf</tissue>
    </source>
</reference>